<evidence type="ECO:0000313" key="2">
    <source>
        <dbReference type="EMBL" id="KAK1943646.1"/>
    </source>
</evidence>
<proteinExistence type="predicted"/>
<evidence type="ECO:0000313" key="3">
    <source>
        <dbReference type="Proteomes" id="UP001259832"/>
    </source>
</evidence>
<feature type="compositionally biased region" description="Polar residues" evidence="1">
    <location>
        <begin position="27"/>
        <end position="38"/>
    </location>
</feature>
<keyword evidence="3" id="KW-1185">Reference proteome</keyword>
<comment type="caution">
    <text evidence="2">The sequence shown here is derived from an EMBL/GenBank/DDBJ whole genome shotgun (WGS) entry which is preliminary data.</text>
</comment>
<feature type="compositionally biased region" description="Polar residues" evidence="1">
    <location>
        <begin position="1"/>
        <end position="19"/>
    </location>
</feature>
<protein>
    <submittedName>
        <fullName evidence="2">Uncharacterized protein</fullName>
    </submittedName>
</protein>
<evidence type="ECO:0000256" key="1">
    <source>
        <dbReference type="SAM" id="MobiDB-lite"/>
    </source>
</evidence>
<organism evidence="2 3">
    <name type="scientific">Phytophthora citrophthora</name>
    <dbReference type="NCBI Taxonomy" id="4793"/>
    <lineage>
        <taxon>Eukaryota</taxon>
        <taxon>Sar</taxon>
        <taxon>Stramenopiles</taxon>
        <taxon>Oomycota</taxon>
        <taxon>Peronosporomycetes</taxon>
        <taxon>Peronosporales</taxon>
        <taxon>Peronosporaceae</taxon>
        <taxon>Phytophthora</taxon>
    </lineage>
</organism>
<reference evidence="2" key="1">
    <citation type="submission" date="2023-08" db="EMBL/GenBank/DDBJ databases">
        <title>Reference Genome Resource for the Citrus Pathogen Phytophthora citrophthora.</title>
        <authorList>
            <person name="Moller H."/>
            <person name="Coetzee B."/>
            <person name="Rose L.J."/>
            <person name="Van Niekerk J.M."/>
        </authorList>
    </citation>
    <scope>NUCLEOTIDE SEQUENCE</scope>
    <source>
        <strain evidence="2">STE-U-9442</strain>
    </source>
</reference>
<name>A0AAD9GSE5_9STRA</name>
<dbReference type="EMBL" id="JASMQC010000007">
    <property type="protein sequence ID" value="KAK1943646.1"/>
    <property type="molecule type" value="Genomic_DNA"/>
</dbReference>
<dbReference type="Proteomes" id="UP001259832">
    <property type="component" value="Unassembled WGS sequence"/>
</dbReference>
<dbReference type="AlphaFoldDB" id="A0AAD9GSE5"/>
<sequence length="75" mass="8599">MDAKNLSTKDPNHRQQSGKSKAGGSRHNATGNDSPQVQTLMRQQIKMIIHNMMENPKQPPCRRRDKSSVAWFWIP</sequence>
<gene>
    <name evidence="2" type="ORF">P3T76_005042</name>
</gene>
<accession>A0AAD9GSE5</accession>
<feature type="region of interest" description="Disordered" evidence="1">
    <location>
        <begin position="1"/>
        <end position="38"/>
    </location>
</feature>